<feature type="domain" description="Cadherin" evidence="11">
    <location>
        <begin position="70"/>
        <end position="167"/>
    </location>
</feature>
<gene>
    <name evidence="12" type="ORF">PYW07_014143</name>
</gene>
<evidence type="ECO:0000259" key="11">
    <source>
        <dbReference type="PROSITE" id="PS50268"/>
    </source>
</evidence>
<dbReference type="FunFam" id="2.60.40.60:FF:000262">
    <property type="entry name" value="protocadherin-23 isoform X2"/>
    <property type="match status" value="1"/>
</dbReference>
<feature type="compositionally biased region" description="Low complexity" evidence="9">
    <location>
        <begin position="742"/>
        <end position="757"/>
    </location>
</feature>
<feature type="domain" description="Cadherin" evidence="11">
    <location>
        <begin position="384"/>
        <end position="485"/>
    </location>
</feature>
<feature type="domain" description="Cadherin" evidence="11">
    <location>
        <begin position="168"/>
        <end position="275"/>
    </location>
</feature>
<dbReference type="PRINTS" id="PR00205">
    <property type="entry name" value="CADHERIN"/>
</dbReference>
<dbReference type="Pfam" id="PF00028">
    <property type="entry name" value="Cadherin"/>
    <property type="match status" value="2"/>
</dbReference>
<dbReference type="InterPro" id="IPR050174">
    <property type="entry name" value="Protocadherin/Cadherin-CA"/>
</dbReference>
<keyword evidence="6 10" id="KW-0472">Membrane</keyword>
<feature type="region of interest" description="Disordered" evidence="9">
    <location>
        <begin position="1"/>
        <end position="33"/>
    </location>
</feature>
<dbReference type="PROSITE" id="PS00232">
    <property type="entry name" value="CADHERIN_1"/>
    <property type="match status" value="1"/>
</dbReference>
<evidence type="ECO:0000256" key="4">
    <source>
        <dbReference type="ARBA" id="ARBA00022837"/>
    </source>
</evidence>
<keyword evidence="2 10" id="KW-0812">Transmembrane</keyword>
<feature type="compositionally biased region" description="Gly residues" evidence="9">
    <location>
        <begin position="17"/>
        <end position="30"/>
    </location>
</feature>
<evidence type="ECO:0000256" key="6">
    <source>
        <dbReference type="ARBA" id="ARBA00023136"/>
    </source>
</evidence>
<dbReference type="AlphaFoldDB" id="A0AAD7YXS8"/>
<feature type="compositionally biased region" description="Low complexity" evidence="9">
    <location>
        <begin position="707"/>
        <end position="723"/>
    </location>
</feature>
<dbReference type="PANTHER" id="PTHR24028:SF339">
    <property type="entry name" value="CADHERIN DOMAIN-CONTAINING PROTEIN"/>
    <property type="match status" value="1"/>
</dbReference>
<dbReference type="EMBL" id="JARGEI010000003">
    <property type="protein sequence ID" value="KAJ8733592.1"/>
    <property type="molecule type" value="Genomic_DNA"/>
</dbReference>
<keyword evidence="3" id="KW-0677">Repeat</keyword>
<feature type="domain" description="Cadherin" evidence="11">
    <location>
        <begin position="276"/>
        <end position="372"/>
    </location>
</feature>
<keyword evidence="4 8" id="KW-0106">Calcium</keyword>
<dbReference type="Proteomes" id="UP001231518">
    <property type="component" value="Chromosome 5"/>
</dbReference>
<protein>
    <recommendedName>
        <fullName evidence="11">Cadherin domain-containing protein</fullName>
    </recommendedName>
</protein>
<organism evidence="12 13">
    <name type="scientific">Mythimna separata</name>
    <name type="common">Oriental armyworm</name>
    <name type="synonym">Pseudaletia separata</name>
    <dbReference type="NCBI Taxonomy" id="271217"/>
    <lineage>
        <taxon>Eukaryota</taxon>
        <taxon>Metazoa</taxon>
        <taxon>Ecdysozoa</taxon>
        <taxon>Arthropoda</taxon>
        <taxon>Hexapoda</taxon>
        <taxon>Insecta</taxon>
        <taxon>Pterygota</taxon>
        <taxon>Neoptera</taxon>
        <taxon>Endopterygota</taxon>
        <taxon>Lepidoptera</taxon>
        <taxon>Glossata</taxon>
        <taxon>Ditrysia</taxon>
        <taxon>Noctuoidea</taxon>
        <taxon>Noctuidae</taxon>
        <taxon>Noctuinae</taxon>
        <taxon>Hadenini</taxon>
        <taxon>Mythimna</taxon>
    </lineage>
</organism>
<dbReference type="InterPro" id="IPR020894">
    <property type="entry name" value="Cadherin_CS"/>
</dbReference>
<evidence type="ECO:0000256" key="7">
    <source>
        <dbReference type="ARBA" id="ARBA00023180"/>
    </source>
</evidence>
<evidence type="ECO:0000256" key="2">
    <source>
        <dbReference type="ARBA" id="ARBA00022692"/>
    </source>
</evidence>
<evidence type="ECO:0000313" key="13">
    <source>
        <dbReference type="Proteomes" id="UP001231518"/>
    </source>
</evidence>
<reference evidence="12" key="1">
    <citation type="submission" date="2023-03" db="EMBL/GenBank/DDBJ databases">
        <title>Chromosome-level genomes of two armyworms, Mythimna separata and Mythimna loreyi, provide insights into the biosynthesis and reception of sex pheromones.</title>
        <authorList>
            <person name="Zhao H."/>
        </authorList>
    </citation>
    <scope>NUCLEOTIDE SEQUENCE</scope>
    <source>
        <strain evidence="12">BeijingLab</strain>
        <tissue evidence="12">Pupa</tissue>
    </source>
</reference>
<name>A0AAD7YXS8_MYTSE</name>
<comment type="caution">
    <text evidence="12">The sequence shown here is derived from an EMBL/GenBank/DDBJ whole genome shotgun (WGS) entry which is preliminary data.</text>
</comment>
<dbReference type="GO" id="GO:0005509">
    <property type="term" value="F:calcium ion binding"/>
    <property type="evidence" value="ECO:0007669"/>
    <property type="project" value="UniProtKB-UniRule"/>
</dbReference>
<dbReference type="SMART" id="SM00112">
    <property type="entry name" value="CA"/>
    <property type="match status" value="3"/>
</dbReference>
<accession>A0AAD7YXS8</accession>
<dbReference type="GO" id="GO:0005886">
    <property type="term" value="C:plasma membrane"/>
    <property type="evidence" value="ECO:0007669"/>
    <property type="project" value="InterPro"/>
</dbReference>
<dbReference type="PANTHER" id="PTHR24028">
    <property type="entry name" value="CADHERIN-87A"/>
    <property type="match status" value="1"/>
</dbReference>
<dbReference type="Gene3D" id="2.60.40.60">
    <property type="entry name" value="Cadherins"/>
    <property type="match status" value="5"/>
</dbReference>
<dbReference type="CDD" id="cd11304">
    <property type="entry name" value="Cadherin_repeat"/>
    <property type="match status" value="3"/>
</dbReference>
<feature type="transmembrane region" description="Helical" evidence="10">
    <location>
        <begin position="603"/>
        <end position="626"/>
    </location>
</feature>
<evidence type="ECO:0000256" key="9">
    <source>
        <dbReference type="SAM" id="MobiDB-lite"/>
    </source>
</evidence>
<dbReference type="InterPro" id="IPR015919">
    <property type="entry name" value="Cadherin-like_sf"/>
</dbReference>
<sequence>MLTTPAGGAGRLSWRVGEGGGGGEGAGGGAPSAAPAPATVAAIALSIKSRAIQDSRCYLMNGGAVESFFISEDTPVGSVIGTLSVNGDPSEEQGDITLRLQEKGAAVGIAPGSKNLTLLRALDREEKQGPSNVYVNVRCDRRRTTDPSFIIPVSVRVWDVNDNAPAWQGAPYRVRLSELTAVGTRVAVGARATDADQAGPHATIHYSVLPGPNHEYLGFPNELDSVLVVQKPLDYETLRNFSVTLRAQDAGTPPLHNDTVLLVHVLDADDQNPKFSHDHYTAIVPEDAKEGTILATSPGPISAADQDLGINAPLAYSTTGDNGRLVVVDKDTGQVAATKQLIDELSQPVTIVIKATQVDNSDRYALATLSVSRGATRPGGVRFRRRQYSAAVSEAATPGATLLTLHTTPPPVHMQHNNLQFYVSDRSFLDKFAINSAGEVVLRRPLDYEVNDQYHYQVMVTDGVSNDTASINITVLNVNEWEPRFRYPQYEFRVDDAHSPQDDAELLPVGRLDVFDGDKMDNVTLTLRGSGADMLYINGSGDMFLRSSALRSLNSSVLHVVATAVDSGAPPRQTSVPVTVHLNERLLQTADTAAGAGAGAGGVLALFAAALAALALLVCALLGYIYRVRRRSKRSAGGSGTGYVAHEKPPVEAAAPAPHHASNPASPHATTAVTGVLRPAGSSGSLLSVSAGASTILANSTSSLDLQQEAAHGGQHHTGTSSGRQSQRFPRSKVAPLPPSSSPALSPSAGAASGPASMAHMSDHLGSRGSGGAGPASVSLMSDHLGARGPGRSGVAWPSATIPARVKKLSWDDAAPEGHHKDRGEEVTDATNPTVAEHMNLTVYF</sequence>
<feature type="region of interest" description="Disordered" evidence="9">
    <location>
        <begin position="706"/>
        <end position="830"/>
    </location>
</feature>
<evidence type="ECO:0000256" key="10">
    <source>
        <dbReference type="SAM" id="Phobius"/>
    </source>
</evidence>
<keyword evidence="5 10" id="KW-1133">Transmembrane helix</keyword>
<dbReference type="SUPFAM" id="SSF49313">
    <property type="entry name" value="Cadherin-like"/>
    <property type="match status" value="4"/>
</dbReference>
<keyword evidence="7" id="KW-0325">Glycoprotein</keyword>
<dbReference type="InterPro" id="IPR002126">
    <property type="entry name" value="Cadherin-like_dom"/>
</dbReference>
<evidence type="ECO:0000313" key="12">
    <source>
        <dbReference type="EMBL" id="KAJ8733592.1"/>
    </source>
</evidence>
<evidence type="ECO:0000256" key="3">
    <source>
        <dbReference type="ARBA" id="ARBA00022737"/>
    </source>
</evidence>
<feature type="compositionally biased region" description="Basic and acidic residues" evidence="9">
    <location>
        <begin position="816"/>
        <end position="826"/>
    </location>
</feature>
<proteinExistence type="predicted"/>
<comment type="subcellular location">
    <subcellularLocation>
        <location evidence="1">Membrane</location>
        <topology evidence="1">Single-pass membrane protein</topology>
    </subcellularLocation>
</comment>
<dbReference type="PROSITE" id="PS50268">
    <property type="entry name" value="CADHERIN_2"/>
    <property type="match status" value="4"/>
</dbReference>
<evidence type="ECO:0000256" key="1">
    <source>
        <dbReference type="ARBA" id="ARBA00004167"/>
    </source>
</evidence>
<evidence type="ECO:0000256" key="5">
    <source>
        <dbReference type="ARBA" id="ARBA00022989"/>
    </source>
</evidence>
<keyword evidence="13" id="KW-1185">Reference proteome</keyword>
<dbReference type="GO" id="GO:0007156">
    <property type="term" value="P:homophilic cell adhesion via plasma membrane adhesion molecules"/>
    <property type="evidence" value="ECO:0007669"/>
    <property type="project" value="InterPro"/>
</dbReference>
<evidence type="ECO:0000256" key="8">
    <source>
        <dbReference type="PROSITE-ProRule" id="PRU00043"/>
    </source>
</evidence>